<protein>
    <recommendedName>
        <fullName evidence="1">SusE outer membrane protein domain-containing protein</fullName>
    </recommendedName>
</protein>
<dbReference type="Proteomes" id="UP000023772">
    <property type="component" value="Chromosome"/>
</dbReference>
<name>X5E5D6_9BACT</name>
<evidence type="ECO:0000313" key="3">
    <source>
        <dbReference type="EMBL" id="SES82379.1"/>
    </source>
</evidence>
<reference evidence="2 4" key="1">
    <citation type="submission" date="2014-03" db="EMBL/GenBank/DDBJ databases">
        <title>Complete genome sequence of a deeply braunched marine Bacteroidia bacterium Draconibacterium orientale type strain FH5T.</title>
        <authorList>
            <person name="Li X."/>
            <person name="Wang X."/>
            <person name="Xie Z."/>
            <person name="Du Z."/>
            <person name="Chen G."/>
        </authorList>
    </citation>
    <scope>NUCLEOTIDE SEQUENCE [LARGE SCALE GENOMIC DNA]</scope>
    <source>
        <strain evidence="2 4">FH5</strain>
    </source>
</reference>
<dbReference type="Pfam" id="PF14292">
    <property type="entry name" value="SusE"/>
    <property type="match status" value="1"/>
</dbReference>
<dbReference type="Proteomes" id="UP000181981">
    <property type="component" value="Unassembled WGS sequence"/>
</dbReference>
<accession>X5E5D6</accession>
<evidence type="ECO:0000259" key="1">
    <source>
        <dbReference type="Pfam" id="PF14292"/>
    </source>
</evidence>
<dbReference type="EMBL" id="CP007451">
    <property type="protein sequence ID" value="AHW61801.1"/>
    <property type="molecule type" value="Genomic_DNA"/>
</dbReference>
<evidence type="ECO:0000313" key="4">
    <source>
        <dbReference type="Proteomes" id="UP000023772"/>
    </source>
</evidence>
<dbReference type="AlphaFoldDB" id="X5E5D6"/>
<dbReference type="KEGG" id="dori:FH5T_08510"/>
<sequence>MKKLIYITFVGLLGLLFACEKDGDQIFLPDNPTAPTIVSMPDLTLERNNGTNILEFVGTPVDPGFVASARYFLEACESGDGFNDVIQILSSNEATSFTISVSDLNGLLLKKFPADEVSSLDFRIRSRLVVDAGTGAPGAADDTFEYISETQTANVTLYGLPRLDLLNSGIDQKIESALGNGEYFGYVKLDETMSFNLLDPDNSVTYGGTDGTLEENGAAVPPLSNGWHQLSVSLNDMTYELLDFRIGLIGDATPNGWDAPDQKMEYNPQTGLWSITLDLVVGTVKFRVNDDWSGSINLGLGDADNPQYTMDNLWNSGSSQNIPIDEAGNYTITLSIGSTYSATITKN</sequence>
<dbReference type="STRING" id="1168034.FH5T_08510"/>
<feature type="domain" description="SusE outer membrane protein" evidence="1">
    <location>
        <begin position="22"/>
        <end position="125"/>
    </location>
</feature>
<reference evidence="3 5" key="2">
    <citation type="submission" date="2016-10" db="EMBL/GenBank/DDBJ databases">
        <authorList>
            <person name="de Groot N.N."/>
        </authorList>
    </citation>
    <scope>NUCLEOTIDE SEQUENCE [LARGE SCALE GENOMIC DNA]</scope>
    <source>
        <strain evidence="3 5">DSM 25947</strain>
    </source>
</reference>
<gene>
    <name evidence="2" type="ORF">FH5T_08510</name>
    <name evidence="3" type="ORF">SAMN05444285_102186</name>
</gene>
<organism evidence="3 5">
    <name type="scientific">Draconibacterium orientale</name>
    <dbReference type="NCBI Taxonomy" id="1168034"/>
    <lineage>
        <taxon>Bacteria</taxon>
        <taxon>Pseudomonadati</taxon>
        <taxon>Bacteroidota</taxon>
        <taxon>Bacteroidia</taxon>
        <taxon>Marinilabiliales</taxon>
        <taxon>Prolixibacteraceae</taxon>
        <taxon>Draconibacterium</taxon>
    </lineage>
</organism>
<proteinExistence type="predicted"/>
<dbReference type="PROSITE" id="PS51257">
    <property type="entry name" value="PROKAR_LIPOPROTEIN"/>
    <property type="match status" value="1"/>
</dbReference>
<dbReference type="HOGENOM" id="CLU_042892_0_0_10"/>
<dbReference type="eggNOG" id="ENOG502Z9ND">
    <property type="taxonomic scope" value="Bacteria"/>
</dbReference>
<dbReference type="InterPro" id="IPR025970">
    <property type="entry name" value="SusE"/>
</dbReference>
<keyword evidence="4" id="KW-1185">Reference proteome</keyword>
<dbReference type="Gene3D" id="2.60.40.3620">
    <property type="match status" value="1"/>
</dbReference>
<dbReference type="OrthoDB" id="975117at2"/>
<evidence type="ECO:0000313" key="2">
    <source>
        <dbReference type="EMBL" id="AHW61801.1"/>
    </source>
</evidence>
<evidence type="ECO:0000313" key="5">
    <source>
        <dbReference type="Proteomes" id="UP000181981"/>
    </source>
</evidence>
<dbReference type="RefSeq" id="WP_038557476.1">
    <property type="nucleotide sequence ID" value="NZ_FOHT01000002.1"/>
</dbReference>
<dbReference type="EMBL" id="FOHT01000002">
    <property type="protein sequence ID" value="SES82379.1"/>
    <property type="molecule type" value="Genomic_DNA"/>
</dbReference>